<evidence type="ECO:0000313" key="1">
    <source>
        <dbReference type="EMBL" id="KAF2192501.1"/>
    </source>
</evidence>
<proteinExistence type="predicted"/>
<name>A0A6A6EMJ1_9PEZI</name>
<organism evidence="1 2">
    <name type="scientific">Zopfia rhizophila CBS 207.26</name>
    <dbReference type="NCBI Taxonomy" id="1314779"/>
    <lineage>
        <taxon>Eukaryota</taxon>
        <taxon>Fungi</taxon>
        <taxon>Dikarya</taxon>
        <taxon>Ascomycota</taxon>
        <taxon>Pezizomycotina</taxon>
        <taxon>Dothideomycetes</taxon>
        <taxon>Dothideomycetes incertae sedis</taxon>
        <taxon>Zopfiaceae</taxon>
        <taxon>Zopfia</taxon>
    </lineage>
</organism>
<accession>A0A6A6EMJ1</accession>
<sequence length="178" mass="20168">MNRKLPFQLEDFVRRTAISTTTNTFPGSEVLRMSCRTSSTIQMPAYQILGQSRPVSTRPGDHGGSQRLRLGYVQLRHRGPGQRSRRTQNHPDLHARLVRVTVIKKTVDQSGSPALHSVEWTLVGRTELTSVDPSLRRYWEGSTLRQTTQLQLPKRHNPSLRKYYEGAIKASPAIAPRS</sequence>
<reference evidence="1" key="1">
    <citation type="journal article" date="2020" name="Stud. Mycol.">
        <title>101 Dothideomycetes genomes: a test case for predicting lifestyles and emergence of pathogens.</title>
        <authorList>
            <person name="Haridas S."/>
            <person name="Albert R."/>
            <person name="Binder M."/>
            <person name="Bloem J."/>
            <person name="Labutti K."/>
            <person name="Salamov A."/>
            <person name="Andreopoulos B."/>
            <person name="Baker S."/>
            <person name="Barry K."/>
            <person name="Bills G."/>
            <person name="Bluhm B."/>
            <person name="Cannon C."/>
            <person name="Castanera R."/>
            <person name="Culley D."/>
            <person name="Daum C."/>
            <person name="Ezra D."/>
            <person name="Gonzalez J."/>
            <person name="Henrissat B."/>
            <person name="Kuo A."/>
            <person name="Liang C."/>
            <person name="Lipzen A."/>
            <person name="Lutzoni F."/>
            <person name="Magnuson J."/>
            <person name="Mondo S."/>
            <person name="Nolan M."/>
            <person name="Ohm R."/>
            <person name="Pangilinan J."/>
            <person name="Park H.-J."/>
            <person name="Ramirez L."/>
            <person name="Alfaro M."/>
            <person name="Sun H."/>
            <person name="Tritt A."/>
            <person name="Yoshinaga Y."/>
            <person name="Zwiers L.-H."/>
            <person name="Turgeon B."/>
            <person name="Goodwin S."/>
            <person name="Spatafora J."/>
            <person name="Crous P."/>
            <person name="Grigoriev I."/>
        </authorList>
    </citation>
    <scope>NUCLEOTIDE SEQUENCE</scope>
    <source>
        <strain evidence="1">CBS 207.26</strain>
    </source>
</reference>
<dbReference type="AlphaFoldDB" id="A0A6A6EMJ1"/>
<evidence type="ECO:0000313" key="2">
    <source>
        <dbReference type="Proteomes" id="UP000800200"/>
    </source>
</evidence>
<dbReference type="Proteomes" id="UP000800200">
    <property type="component" value="Unassembled WGS sequence"/>
</dbReference>
<keyword evidence="2" id="KW-1185">Reference proteome</keyword>
<dbReference type="EMBL" id="ML994615">
    <property type="protein sequence ID" value="KAF2192501.1"/>
    <property type="molecule type" value="Genomic_DNA"/>
</dbReference>
<protein>
    <submittedName>
        <fullName evidence="1">Uncharacterized protein</fullName>
    </submittedName>
</protein>
<gene>
    <name evidence="1" type="ORF">K469DRAFT_312704</name>
</gene>